<dbReference type="STRING" id="1430440.MGMSRv2__1452"/>
<accession>V6EZT2</accession>
<dbReference type="PANTHER" id="PTHR30249:SF0">
    <property type="entry name" value="PLASTIDAL GLYCOLATE_GLYCERATE TRANSLOCATOR 1, CHLOROPLASTIC"/>
    <property type="match status" value="1"/>
</dbReference>
<protein>
    <submittedName>
        <fullName evidence="6">Inner membrane protein yohK</fullName>
    </submittedName>
</protein>
<evidence type="ECO:0000256" key="1">
    <source>
        <dbReference type="ARBA" id="ARBA00004141"/>
    </source>
</evidence>
<keyword evidence="4 5" id="KW-0472">Membrane</keyword>
<evidence type="ECO:0000256" key="3">
    <source>
        <dbReference type="ARBA" id="ARBA00022989"/>
    </source>
</evidence>
<dbReference type="HOGENOM" id="CLU_082099_0_1_5"/>
<evidence type="ECO:0000256" key="4">
    <source>
        <dbReference type="ARBA" id="ARBA00023136"/>
    </source>
</evidence>
<organism evidence="6 7">
    <name type="scientific">Magnetospirillum gryphiswaldense (strain DSM 6361 / JCM 21280 / NBRC 15271 / MSR-1)</name>
    <dbReference type="NCBI Taxonomy" id="431944"/>
    <lineage>
        <taxon>Bacteria</taxon>
        <taxon>Pseudomonadati</taxon>
        <taxon>Pseudomonadota</taxon>
        <taxon>Alphaproteobacteria</taxon>
        <taxon>Rhodospirillales</taxon>
        <taxon>Rhodospirillaceae</taxon>
        <taxon>Magnetospirillum</taxon>
    </lineage>
</organism>
<dbReference type="EMBL" id="HG794546">
    <property type="protein sequence ID" value="CDK98667.1"/>
    <property type="molecule type" value="Genomic_DNA"/>
</dbReference>
<evidence type="ECO:0000313" key="6">
    <source>
        <dbReference type="EMBL" id="CDK98667.1"/>
    </source>
</evidence>
<feature type="transmembrane region" description="Helical" evidence="5">
    <location>
        <begin position="154"/>
        <end position="174"/>
    </location>
</feature>
<feature type="transmembrane region" description="Helical" evidence="5">
    <location>
        <begin position="98"/>
        <end position="121"/>
    </location>
</feature>
<evidence type="ECO:0000256" key="2">
    <source>
        <dbReference type="ARBA" id="ARBA00022692"/>
    </source>
</evidence>
<gene>
    <name evidence="6" type="ordered locus">MGMSRv2__1452</name>
</gene>
<sequence>MTALWTHLHSNPLTWLTLTLVVYQAAHWLWRRSGMMPLLNPVLLSIAALSTVLTVAGIDYARYFSGAQIIHFLLGPATVALAIPLYKQLNRLRQSFLALLVGLLAGSVAAILASLALGWALGASRQTIMSLAPKSATSPIAMGIAEQIGGLPSLTAVLAILTGIIGAVGGGWLMDRLRITDDRARGVAMGTASHGIGTARALQMGEVTGAFSGLAMGLNGIATALLAPILVKWLMG</sequence>
<keyword evidence="7" id="KW-1185">Reference proteome</keyword>
<proteinExistence type="predicted"/>
<keyword evidence="2 5" id="KW-0812">Transmembrane</keyword>
<dbReference type="KEGG" id="mgy:MGMSRv2__1452"/>
<feature type="transmembrane region" description="Helical" evidence="5">
    <location>
        <begin position="12"/>
        <end position="30"/>
    </location>
</feature>
<dbReference type="InterPro" id="IPR007300">
    <property type="entry name" value="CidB/LrgB"/>
</dbReference>
<feature type="transmembrane region" description="Helical" evidence="5">
    <location>
        <begin position="69"/>
        <end position="86"/>
    </location>
</feature>
<evidence type="ECO:0000256" key="5">
    <source>
        <dbReference type="SAM" id="Phobius"/>
    </source>
</evidence>
<comment type="subcellular location">
    <subcellularLocation>
        <location evidence="1">Membrane</location>
        <topology evidence="1">Multi-pass membrane protein</topology>
    </subcellularLocation>
</comment>
<evidence type="ECO:0000313" key="7">
    <source>
        <dbReference type="Proteomes" id="UP000018922"/>
    </source>
</evidence>
<name>V6EZT2_MAGGM</name>
<feature type="transmembrane region" description="Helical" evidence="5">
    <location>
        <begin position="42"/>
        <end position="63"/>
    </location>
</feature>
<dbReference type="AlphaFoldDB" id="V6EZT2"/>
<dbReference type="GO" id="GO:0016020">
    <property type="term" value="C:membrane"/>
    <property type="evidence" value="ECO:0007669"/>
    <property type="project" value="UniProtKB-SubCell"/>
</dbReference>
<dbReference type="Proteomes" id="UP000018922">
    <property type="component" value="Chromosome I"/>
</dbReference>
<dbReference type="eggNOG" id="COG1346">
    <property type="taxonomic scope" value="Bacteria"/>
</dbReference>
<feature type="transmembrane region" description="Helical" evidence="5">
    <location>
        <begin position="210"/>
        <end position="231"/>
    </location>
</feature>
<dbReference type="Pfam" id="PF04172">
    <property type="entry name" value="LrgB"/>
    <property type="match status" value="1"/>
</dbReference>
<keyword evidence="3 5" id="KW-1133">Transmembrane helix</keyword>
<dbReference type="PANTHER" id="PTHR30249">
    <property type="entry name" value="PUTATIVE SEROTONIN TRANSPORTER"/>
    <property type="match status" value="1"/>
</dbReference>
<reference evidence="6 7" key="1">
    <citation type="journal article" date="2014" name="Genome Announc.">
        <title>Complete genome sequence of Magnetospirillum gryphiswaldense MSR-1.</title>
        <authorList>
            <person name="Wang X."/>
            <person name="Wang Q."/>
            <person name="Zhang W."/>
            <person name="Wang Y."/>
            <person name="Li L."/>
            <person name="Wen T."/>
            <person name="Zhang T."/>
            <person name="Zhang Y."/>
            <person name="Xu J."/>
            <person name="Hu J."/>
            <person name="Li S."/>
            <person name="Liu L."/>
            <person name="Liu J."/>
            <person name="Jiang W."/>
            <person name="Tian J."/>
            <person name="Li Y."/>
            <person name="Schuler D."/>
            <person name="Wang L."/>
            <person name="Li J."/>
        </authorList>
    </citation>
    <scope>NUCLEOTIDE SEQUENCE [LARGE SCALE GENOMIC DNA]</scope>
    <source>
        <strain evidence="7">DSM 6361 / JCM 21280 / NBRC 15271 / MSR-1</strain>
    </source>
</reference>